<dbReference type="AlphaFoldDB" id="A0A1S2LZ47"/>
<keyword evidence="2" id="KW-1185">Reference proteome</keyword>
<dbReference type="Proteomes" id="UP000179524">
    <property type="component" value="Unassembled WGS sequence"/>
</dbReference>
<proteinExistence type="predicted"/>
<organism evidence="1 2">
    <name type="scientific">Anaerobacillus alkalilacustris</name>
    <dbReference type="NCBI Taxonomy" id="393763"/>
    <lineage>
        <taxon>Bacteria</taxon>
        <taxon>Bacillati</taxon>
        <taxon>Bacillota</taxon>
        <taxon>Bacilli</taxon>
        <taxon>Bacillales</taxon>
        <taxon>Bacillaceae</taxon>
        <taxon>Anaerobacillus</taxon>
    </lineage>
</organism>
<gene>
    <name evidence="1" type="ORF">BKP37_05655</name>
</gene>
<name>A0A1S2LZ47_9BACI</name>
<protein>
    <recommendedName>
        <fullName evidence="3">tRNA methyltransferase</fullName>
    </recommendedName>
</protein>
<evidence type="ECO:0000313" key="1">
    <source>
        <dbReference type="EMBL" id="OIJ16715.1"/>
    </source>
</evidence>
<sequence>MNPFILQMVNHKLNTLTKEELIQYAKQYQFKISNAQATKIIAILRSERIDVTNKAQRERILAKVKQQIDAKTEKQVNEMLKQYDQYL</sequence>
<dbReference type="Pfam" id="PF11116">
    <property type="entry name" value="DUF2624"/>
    <property type="match status" value="1"/>
</dbReference>
<reference evidence="1 2" key="1">
    <citation type="submission" date="2016-10" db="EMBL/GenBank/DDBJ databases">
        <title>Draft genome sequences of four alkaliphilic bacteria belonging to the Anaerobacillus genus.</title>
        <authorList>
            <person name="Bassil N.M."/>
            <person name="Lloyd J.R."/>
        </authorList>
    </citation>
    <scope>NUCLEOTIDE SEQUENCE [LARGE SCALE GENOMIC DNA]</scope>
    <source>
        <strain evidence="1 2">DSM 18345</strain>
    </source>
</reference>
<comment type="caution">
    <text evidence="1">The sequence shown here is derived from an EMBL/GenBank/DDBJ whole genome shotgun (WGS) entry which is preliminary data.</text>
</comment>
<dbReference type="EMBL" id="MLQR01000004">
    <property type="protein sequence ID" value="OIJ16715.1"/>
    <property type="molecule type" value="Genomic_DNA"/>
</dbReference>
<dbReference type="RefSeq" id="WP_071308700.1">
    <property type="nucleotide sequence ID" value="NZ_MLQR01000004.1"/>
</dbReference>
<evidence type="ECO:0008006" key="3">
    <source>
        <dbReference type="Google" id="ProtNLM"/>
    </source>
</evidence>
<dbReference type="OrthoDB" id="2969753at2"/>
<accession>A0A1S2LZ47</accession>
<dbReference type="InterPro" id="IPR020277">
    <property type="entry name" value="DUF2624"/>
</dbReference>
<evidence type="ECO:0000313" key="2">
    <source>
        <dbReference type="Proteomes" id="UP000179524"/>
    </source>
</evidence>